<dbReference type="CDD" id="cd04301">
    <property type="entry name" value="NAT_SF"/>
    <property type="match status" value="1"/>
</dbReference>
<comment type="caution">
    <text evidence="2">The sequence shown here is derived from an EMBL/GenBank/DDBJ whole genome shotgun (WGS) entry which is preliminary data.</text>
</comment>
<sequence>MKTGSAIIRKCEAKDLTQLTQFALKTFKDTFEKDNDPKDFNAYIEKAITEEKLGQEMANEGSDFYFLELEAQVIGYIKLNFTPFQSDINDPKSIELERAYVDIDFHGQGYGKMLFDFIVQQAKSHQVEYIWLGVWERNAKAIAFYKQLGFYKFAEHPFKLGTDKQKDHLMRCDLPLS</sequence>
<protein>
    <recommendedName>
        <fullName evidence="1">N-acetyltransferase domain-containing protein</fullName>
    </recommendedName>
</protein>
<keyword evidence="3" id="KW-1185">Reference proteome</keyword>
<proteinExistence type="predicted"/>
<dbReference type="PROSITE" id="PS51186">
    <property type="entry name" value="GNAT"/>
    <property type="match status" value="1"/>
</dbReference>
<evidence type="ECO:0000313" key="2">
    <source>
        <dbReference type="EMBL" id="KOF04218.1"/>
    </source>
</evidence>
<feature type="domain" description="N-acetyltransferase" evidence="1">
    <location>
        <begin position="6"/>
        <end position="175"/>
    </location>
</feature>
<organism evidence="2 3">
    <name type="scientific">Roseivirga seohaensis subsp. aquiponti</name>
    <dbReference type="NCBI Taxonomy" id="1566026"/>
    <lineage>
        <taxon>Bacteria</taxon>
        <taxon>Pseudomonadati</taxon>
        <taxon>Bacteroidota</taxon>
        <taxon>Cytophagia</taxon>
        <taxon>Cytophagales</taxon>
        <taxon>Roseivirgaceae</taxon>
        <taxon>Roseivirga</taxon>
    </lineage>
</organism>
<name>A0A0L8AP21_9BACT</name>
<dbReference type="EMBL" id="JSVA01000003">
    <property type="protein sequence ID" value="KOF04218.1"/>
    <property type="molecule type" value="Genomic_DNA"/>
</dbReference>
<dbReference type="OrthoDB" id="7205533at2"/>
<dbReference type="InterPro" id="IPR016181">
    <property type="entry name" value="Acyl_CoA_acyltransferase"/>
</dbReference>
<dbReference type="InterPro" id="IPR000182">
    <property type="entry name" value="GNAT_dom"/>
</dbReference>
<dbReference type="Gene3D" id="3.40.630.30">
    <property type="match status" value="1"/>
</dbReference>
<accession>A0A0L8AP21</accession>
<dbReference type="PANTHER" id="PTHR43617">
    <property type="entry name" value="L-AMINO ACID N-ACETYLTRANSFERASE"/>
    <property type="match status" value="1"/>
</dbReference>
<dbReference type="Proteomes" id="UP000036908">
    <property type="component" value="Unassembled WGS sequence"/>
</dbReference>
<dbReference type="GO" id="GO:0016747">
    <property type="term" value="F:acyltransferase activity, transferring groups other than amino-acyl groups"/>
    <property type="evidence" value="ECO:0007669"/>
    <property type="project" value="InterPro"/>
</dbReference>
<dbReference type="PATRIC" id="fig|1566026.4.peg.1984"/>
<gene>
    <name evidence="2" type="ORF">OB69_01435</name>
</gene>
<dbReference type="PANTHER" id="PTHR43617:SF22">
    <property type="entry name" value="L-AMINO ACID N-ACETYLTRANSFERASE AAAT"/>
    <property type="match status" value="1"/>
</dbReference>
<evidence type="ECO:0000259" key="1">
    <source>
        <dbReference type="PROSITE" id="PS51186"/>
    </source>
</evidence>
<dbReference type="Pfam" id="PF00583">
    <property type="entry name" value="Acetyltransf_1"/>
    <property type="match status" value="1"/>
</dbReference>
<dbReference type="RefSeq" id="WP_053221915.1">
    <property type="nucleotide sequence ID" value="NZ_JSVA01000003.1"/>
</dbReference>
<dbReference type="InterPro" id="IPR050276">
    <property type="entry name" value="MshD_Acetyltransferase"/>
</dbReference>
<dbReference type="AlphaFoldDB" id="A0A0L8AP21"/>
<reference evidence="3" key="1">
    <citation type="submission" date="2014-11" db="EMBL/GenBank/DDBJ databases">
        <title>Genome sequencing of Roseivirga sp. D-25.</title>
        <authorList>
            <person name="Selvaratnam C."/>
            <person name="Thevarajoo S."/>
            <person name="Goh K.M."/>
            <person name="Eee R."/>
            <person name="Chan K.-G."/>
            <person name="Chong C.S."/>
        </authorList>
    </citation>
    <scope>NUCLEOTIDE SEQUENCE [LARGE SCALE GENOMIC DNA]</scope>
    <source>
        <strain evidence="3">D-25</strain>
    </source>
</reference>
<evidence type="ECO:0000313" key="3">
    <source>
        <dbReference type="Proteomes" id="UP000036908"/>
    </source>
</evidence>
<dbReference type="SUPFAM" id="SSF55729">
    <property type="entry name" value="Acyl-CoA N-acyltransferases (Nat)"/>
    <property type="match status" value="1"/>
</dbReference>